<dbReference type="EMBL" id="JANIAN010000045">
    <property type="protein sequence ID" value="MDD2109377.1"/>
    <property type="molecule type" value="Genomic_DNA"/>
</dbReference>
<sequence>MSARPNTFAYLAYGYSSPRLDPPILFGFTGEHPDVLSGLYLLGNGYRPYSSVLMRFTCPDSWSPFGLGGLHAYAYCGCDPVNRKDPSGHTWAGVSFLFRSLKVGRSSGTRTPRGSVQLDQADSMSPVGSLGGALNYIGRHGSTNINATGLLQGLNAKYQNSAGGLSSGKGFYVALTDSTAKDFADMAADYARQAGPRENVQPEVYSVFAYNFNAKVPGKDYRFGTMGEGGLVPRKLEEMELLLYGPMYEQVVIRRGQPNQRQMLPRASEAPF</sequence>
<evidence type="ECO:0000313" key="3">
    <source>
        <dbReference type="Proteomes" id="UP001150678"/>
    </source>
</evidence>
<evidence type="ECO:0000313" key="1">
    <source>
        <dbReference type="EMBL" id="MDD2109377.1"/>
    </source>
</evidence>
<protein>
    <submittedName>
        <fullName evidence="1">RHS repeat-associated core domain-containing protein</fullName>
    </submittedName>
</protein>
<comment type="caution">
    <text evidence="1">The sequence shown here is derived from an EMBL/GenBank/DDBJ whole genome shotgun (WGS) entry which is preliminary data.</text>
</comment>
<gene>
    <name evidence="1" type="ORF">NP533_24640</name>
    <name evidence="2" type="ORF">NP554_07940</name>
</gene>
<name>A0A9X4D6X3_9PSED</name>
<dbReference type="SUPFAM" id="SSF56399">
    <property type="entry name" value="ADP-ribosylation"/>
    <property type="match status" value="1"/>
</dbReference>
<dbReference type="EMBL" id="JANIAM010000005">
    <property type="protein sequence ID" value="MDD2111727.1"/>
    <property type="molecule type" value="Genomic_DNA"/>
</dbReference>
<dbReference type="Gene3D" id="2.180.10.10">
    <property type="entry name" value="RHS repeat-associated core"/>
    <property type="match status" value="1"/>
</dbReference>
<dbReference type="AlphaFoldDB" id="A0A9X4D6X3"/>
<proteinExistence type="predicted"/>
<dbReference type="InterPro" id="IPR022385">
    <property type="entry name" value="Rhs_assc_core"/>
</dbReference>
<reference evidence="1" key="1">
    <citation type="submission" date="2022-07" db="EMBL/GenBank/DDBJ databases">
        <title>Multi-strain Analysis of Pseudomonas putida Reveals Metabolic and Genetic Diversity.</title>
        <authorList>
            <person name="Monk J.M."/>
        </authorList>
    </citation>
    <scope>NUCLEOTIDE SEQUENCE</scope>
    <source>
        <strain evidence="1">17514</strain>
        <strain evidence="2">17633</strain>
    </source>
</reference>
<dbReference type="Proteomes" id="UP001150728">
    <property type="component" value="Unassembled WGS sequence"/>
</dbReference>
<dbReference type="NCBIfam" id="TIGR03696">
    <property type="entry name" value="Rhs_assc_core"/>
    <property type="match status" value="1"/>
</dbReference>
<organism evidence="1 3">
    <name type="scientific">Pseudomonas asiatica</name>
    <dbReference type="NCBI Taxonomy" id="2219225"/>
    <lineage>
        <taxon>Bacteria</taxon>
        <taxon>Pseudomonadati</taxon>
        <taxon>Pseudomonadota</taxon>
        <taxon>Gammaproteobacteria</taxon>
        <taxon>Pseudomonadales</taxon>
        <taxon>Pseudomonadaceae</taxon>
        <taxon>Pseudomonas</taxon>
    </lineage>
</organism>
<evidence type="ECO:0000313" key="2">
    <source>
        <dbReference type="EMBL" id="MDD2111727.1"/>
    </source>
</evidence>
<dbReference type="RefSeq" id="WP_249352802.1">
    <property type="nucleotide sequence ID" value="NZ_CP128558.1"/>
</dbReference>
<accession>A0A9X4D6X3</accession>
<dbReference type="Proteomes" id="UP001150678">
    <property type="component" value="Unassembled WGS sequence"/>
</dbReference>